<dbReference type="InterPro" id="IPR036779">
    <property type="entry name" value="LysM_dom_sf"/>
</dbReference>
<dbReference type="Pfam" id="PF01464">
    <property type="entry name" value="SLT"/>
    <property type="match status" value="1"/>
</dbReference>
<feature type="domain" description="LysM" evidence="1">
    <location>
        <begin position="588"/>
        <end position="631"/>
    </location>
</feature>
<dbReference type="InterPro" id="IPR018392">
    <property type="entry name" value="LysM"/>
</dbReference>
<organism evidence="2 3">
    <name type="scientific">Hymenobacter ginkgonis</name>
    <dbReference type="NCBI Taxonomy" id="2682976"/>
    <lineage>
        <taxon>Bacteria</taxon>
        <taxon>Pseudomonadati</taxon>
        <taxon>Bacteroidota</taxon>
        <taxon>Cytophagia</taxon>
        <taxon>Cytophagales</taxon>
        <taxon>Hymenobacteraceae</taxon>
        <taxon>Hymenobacter</taxon>
    </lineage>
</organism>
<evidence type="ECO:0000259" key="1">
    <source>
        <dbReference type="PROSITE" id="PS51782"/>
    </source>
</evidence>
<comment type="caution">
    <text evidence="2">The sequence shown here is derived from an EMBL/GenBank/DDBJ whole genome shotgun (WGS) entry which is preliminary data.</text>
</comment>
<feature type="domain" description="LysM" evidence="1">
    <location>
        <begin position="528"/>
        <end position="572"/>
    </location>
</feature>
<dbReference type="SMART" id="SM00257">
    <property type="entry name" value="LysM"/>
    <property type="match status" value="3"/>
</dbReference>
<dbReference type="Pfam" id="PF01476">
    <property type="entry name" value="LysM"/>
    <property type="match status" value="3"/>
</dbReference>
<dbReference type="PANTHER" id="PTHR33734:SF22">
    <property type="entry name" value="MEMBRANE-BOUND LYTIC MUREIN TRANSGLYCOSYLASE D"/>
    <property type="match status" value="1"/>
</dbReference>
<dbReference type="EMBL" id="WQKZ01000003">
    <property type="protein sequence ID" value="MVN77406.1"/>
    <property type="molecule type" value="Genomic_DNA"/>
</dbReference>
<dbReference type="Proteomes" id="UP000441336">
    <property type="component" value="Unassembled WGS sequence"/>
</dbReference>
<sequence length="634" mass="67126">MALTCRCLPQGTLDQHPVMRKLLPTLLLGLAGRSALATAPPTVPAALDAIGLHLTLDEEARQLVQAKVNSLCRHTASLEARVALAEAAFPLIDRVLAEEGVPSDFRYLVLQESALQGNAESNHGAVGYWQLKRETALSLGLTVDGQVDERRHLVASTRAAARYLTRNNASLHNWANALLSYNLGLGGVRSYTTPADADATQLVVTARTSSYILDFLAQKVVFEPACAQHAVPFVPWREVPAAPGQSLAQQAATFATDPDALAQLNPWLLANKVPQDGHSYTLLVPLGGPTPPLAASPVPVTAPVASTAAFSYVNGIKALLARPGDTPTLLAARGGASLGFFLKVNELEAGEVLVPGEPYFFQRKRETAAQDYHVVAAGQTLAAVARHYGVLRHALRAYNHLDPDETVQPGLVLWLSHQRPRSLAPEYQPLPEARPAIARRTPTPAPAPTPPPAPAISEDDAELLAINNLPTEIPGPPVIPLPTPRAVLAPTPPPAAKPVAVAPVAVPPVPVAVAHPVLPPRPATTSTNPYLVAPGETLYALARRVGVRPAELADWNNLPPDAALRAGQMLRLSPPASVPTPPVASTPGAYVVAAGDTFFSISRRYGCTVAELLAHNGKDEPILRVGETLRVPRL</sequence>
<dbReference type="AlphaFoldDB" id="A0A7K1TG71"/>
<dbReference type="Gene3D" id="1.10.530.10">
    <property type="match status" value="1"/>
</dbReference>
<dbReference type="SUPFAM" id="SSF54106">
    <property type="entry name" value="LysM domain"/>
    <property type="match status" value="3"/>
</dbReference>
<gene>
    <name evidence="2" type="ORF">GO988_13810</name>
</gene>
<name>A0A7K1TG71_9BACT</name>
<dbReference type="CDD" id="cd16894">
    <property type="entry name" value="MltD-like"/>
    <property type="match status" value="1"/>
</dbReference>
<dbReference type="SUPFAM" id="SSF53955">
    <property type="entry name" value="Lysozyme-like"/>
    <property type="match status" value="1"/>
</dbReference>
<dbReference type="Gene3D" id="3.10.350.10">
    <property type="entry name" value="LysM domain"/>
    <property type="match status" value="3"/>
</dbReference>
<evidence type="ECO:0000313" key="2">
    <source>
        <dbReference type="EMBL" id="MVN77406.1"/>
    </source>
</evidence>
<dbReference type="InterPro" id="IPR008258">
    <property type="entry name" value="Transglycosylase_SLT_dom_1"/>
</dbReference>
<dbReference type="PROSITE" id="PS51782">
    <property type="entry name" value="LYSM"/>
    <property type="match status" value="3"/>
</dbReference>
<dbReference type="CDD" id="cd00118">
    <property type="entry name" value="LysM"/>
    <property type="match status" value="3"/>
</dbReference>
<proteinExistence type="predicted"/>
<evidence type="ECO:0000313" key="3">
    <source>
        <dbReference type="Proteomes" id="UP000441336"/>
    </source>
</evidence>
<protein>
    <submittedName>
        <fullName evidence="2">LysM peptidoglycan-binding domain-containing protein</fullName>
    </submittedName>
</protein>
<accession>A0A7K1TG71</accession>
<reference evidence="2 3" key="1">
    <citation type="submission" date="2019-12" db="EMBL/GenBank/DDBJ databases">
        <title>Hymenobacter sp. HMF4947 Genome sequencing and assembly.</title>
        <authorList>
            <person name="Kang H."/>
            <person name="Cha I."/>
            <person name="Kim H."/>
            <person name="Joh K."/>
        </authorList>
    </citation>
    <scope>NUCLEOTIDE SEQUENCE [LARGE SCALE GENOMIC DNA]</scope>
    <source>
        <strain evidence="2 3">HMF4947</strain>
    </source>
</reference>
<dbReference type="InterPro" id="IPR023346">
    <property type="entry name" value="Lysozyme-like_dom_sf"/>
</dbReference>
<feature type="domain" description="LysM" evidence="1">
    <location>
        <begin position="371"/>
        <end position="415"/>
    </location>
</feature>
<dbReference type="PANTHER" id="PTHR33734">
    <property type="entry name" value="LYSM DOMAIN-CONTAINING GPI-ANCHORED PROTEIN 2"/>
    <property type="match status" value="1"/>
</dbReference>
<keyword evidence="3" id="KW-1185">Reference proteome</keyword>